<sequence>MITVEKPSEKSLLSFENVSFGYEEKGEKVVILKDFNMTFQQGKFYALLGSSGEGKSTLLALSGGLESTDEGSVKYKGKDIQKISPQKYRKENMAIVFQNFNLIHYMTALENIYVAMGIMKLEKNEKAALGLLEEVGLRKEQAMRPVLKLSGGQQQRVAIARALVGGKDLILADEPTGNLDDETAKEVLRIFKKMARRKGKCVIMVTHDRKVANEADVQYLLKNRRLEYMNENTLHKHAKE</sequence>
<dbReference type="InterPro" id="IPR017911">
    <property type="entry name" value="MacB-like_ATP-bd"/>
</dbReference>
<dbReference type="InterPro" id="IPR017871">
    <property type="entry name" value="ABC_transporter-like_CS"/>
</dbReference>
<dbReference type="InterPro" id="IPR003593">
    <property type="entry name" value="AAA+_ATPase"/>
</dbReference>
<keyword evidence="3" id="KW-0547">Nucleotide-binding</keyword>
<dbReference type="GO" id="GO:0022857">
    <property type="term" value="F:transmembrane transporter activity"/>
    <property type="evidence" value="ECO:0007669"/>
    <property type="project" value="TreeGrafter"/>
</dbReference>
<evidence type="ECO:0000313" key="7">
    <source>
        <dbReference type="Proteomes" id="UP000449710"/>
    </source>
</evidence>
<dbReference type="Gene3D" id="3.40.50.300">
    <property type="entry name" value="P-loop containing nucleotide triphosphate hydrolases"/>
    <property type="match status" value="1"/>
</dbReference>
<dbReference type="InterPro" id="IPR015854">
    <property type="entry name" value="ABC_transpr_LolD-like"/>
</dbReference>
<dbReference type="EMBL" id="SUMG01000020">
    <property type="protein sequence ID" value="NBG89279.1"/>
    <property type="molecule type" value="Genomic_DNA"/>
</dbReference>
<dbReference type="SMART" id="SM00382">
    <property type="entry name" value="AAA"/>
    <property type="match status" value="1"/>
</dbReference>
<comment type="similarity">
    <text evidence="1">Belongs to the ABC transporter superfamily.</text>
</comment>
<evidence type="ECO:0000313" key="6">
    <source>
        <dbReference type="EMBL" id="NBG89279.1"/>
    </source>
</evidence>
<dbReference type="GO" id="GO:0016887">
    <property type="term" value="F:ATP hydrolysis activity"/>
    <property type="evidence" value="ECO:0007669"/>
    <property type="project" value="InterPro"/>
</dbReference>
<keyword evidence="4 6" id="KW-0067">ATP-binding</keyword>
<dbReference type="RefSeq" id="WP_160722784.1">
    <property type="nucleotide sequence ID" value="NZ_SUMG01000020.1"/>
</dbReference>
<keyword evidence="2" id="KW-0813">Transport</keyword>
<dbReference type="Proteomes" id="UP000449710">
    <property type="component" value="Unassembled WGS sequence"/>
</dbReference>
<dbReference type="PROSITE" id="PS50893">
    <property type="entry name" value="ABC_TRANSPORTER_2"/>
    <property type="match status" value="1"/>
</dbReference>
<dbReference type="InterPro" id="IPR003439">
    <property type="entry name" value="ABC_transporter-like_ATP-bd"/>
</dbReference>
<dbReference type="PANTHER" id="PTHR24220">
    <property type="entry name" value="IMPORT ATP-BINDING PROTEIN"/>
    <property type="match status" value="1"/>
</dbReference>
<dbReference type="GO" id="GO:0005886">
    <property type="term" value="C:plasma membrane"/>
    <property type="evidence" value="ECO:0007669"/>
    <property type="project" value="TreeGrafter"/>
</dbReference>
<dbReference type="CDD" id="cd03255">
    <property type="entry name" value="ABC_MJ0796_LolCDE_FtsE"/>
    <property type="match status" value="1"/>
</dbReference>
<proteinExistence type="inferred from homology"/>
<evidence type="ECO:0000259" key="5">
    <source>
        <dbReference type="PROSITE" id="PS50893"/>
    </source>
</evidence>
<feature type="domain" description="ABC transporter" evidence="5">
    <location>
        <begin position="13"/>
        <end position="240"/>
    </location>
</feature>
<dbReference type="PROSITE" id="PS00211">
    <property type="entry name" value="ABC_TRANSPORTER_1"/>
    <property type="match status" value="1"/>
</dbReference>
<evidence type="ECO:0000256" key="4">
    <source>
        <dbReference type="ARBA" id="ARBA00022840"/>
    </source>
</evidence>
<evidence type="ECO:0000256" key="2">
    <source>
        <dbReference type="ARBA" id="ARBA00022448"/>
    </source>
</evidence>
<dbReference type="Pfam" id="PF00005">
    <property type="entry name" value="ABC_tran"/>
    <property type="match status" value="1"/>
</dbReference>
<dbReference type="SUPFAM" id="SSF52540">
    <property type="entry name" value="P-loop containing nucleoside triphosphate hydrolases"/>
    <property type="match status" value="1"/>
</dbReference>
<dbReference type="AlphaFoldDB" id="A0AA44BEH3"/>
<dbReference type="GO" id="GO:0005524">
    <property type="term" value="F:ATP binding"/>
    <property type="evidence" value="ECO:0007669"/>
    <property type="project" value="UniProtKB-KW"/>
</dbReference>
<reference evidence="6 7" key="1">
    <citation type="submission" date="2019-04" db="EMBL/GenBank/DDBJ databases">
        <title>Isachenkonia alkalipeptolytica gen. nov. sp. nov. a new anaerobic, alkiliphilic organothrophic bacterium capable to reduce synthesized ferrihydrite isolated from a soda lake.</title>
        <authorList>
            <person name="Toshchakov S.V."/>
            <person name="Zavarzina D.G."/>
            <person name="Zhilina T.N."/>
            <person name="Kostrikina N.A."/>
            <person name="Kublanov I.V."/>
        </authorList>
    </citation>
    <scope>NUCLEOTIDE SEQUENCE [LARGE SCALE GENOMIC DNA]</scope>
    <source>
        <strain evidence="6 7">Z-1701</strain>
    </source>
</reference>
<name>A0AA44BEH3_9CLOT</name>
<evidence type="ECO:0000256" key="1">
    <source>
        <dbReference type="ARBA" id="ARBA00005417"/>
    </source>
</evidence>
<evidence type="ECO:0000256" key="3">
    <source>
        <dbReference type="ARBA" id="ARBA00022741"/>
    </source>
</evidence>
<dbReference type="PANTHER" id="PTHR24220:SF689">
    <property type="entry name" value="LIPOPROTEIN-RELEASING SYSTEM ATP-BINDING PROTEIN LOLD"/>
    <property type="match status" value="1"/>
</dbReference>
<gene>
    <name evidence="6" type="ORF">ISALK_12340</name>
</gene>
<dbReference type="InterPro" id="IPR027417">
    <property type="entry name" value="P-loop_NTPase"/>
</dbReference>
<comment type="caution">
    <text evidence="6">The sequence shown here is derived from an EMBL/GenBank/DDBJ whole genome shotgun (WGS) entry which is preliminary data.</text>
</comment>
<organism evidence="6 7">
    <name type="scientific">Isachenkonia alkalipeptolytica</name>
    <dbReference type="NCBI Taxonomy" id="2565777"/>
    <lineage>
        <taxon>Bacteria</taxon>
        <taxon>Bacillati</taxon>
        <taxon>Bacillota</taxon>
        <taxon>Clostridia</taxon>
        <taxon>Eubacteriales</taxon>
        <taxon>Clostridiaceae</taxon>
        <taxon>Isachenkonia</taxon>
    </lineage>
</organism>
<keyword evidence="7" id="KW-1185">Reference proteome</keyword>
<protein>
    <submittedName>
        <fullName evidence="6">ABC transporter ATP-binding protein</fullName>
    </submittedName>
</protein>
<accession>A0AA44BEH3</accession>